<dbReference type="GO" id="GO:0005524">
    <property type="term" value="F:ATP binding"/>
    <property type="evidence" value="ECO:0007669"/>
    <property type="project" value="UniProtKB-UniRule"/>
</dbReference>
<dbReference type="Gene3D" id="3.30.200.20">
    <property type="entry name" value="Phosphorylase Kinase, domain 1"/>
    <property type="match status" value="1"/>
</dbReference>
<gene>
    <name evidence="12" type="ORF">ROHU_000379</name>
</gene>
<protein>
    <recommendedName>
        <fullName evidence="1">non-specific serine/threonine protein kinase</fullName>
        <ecNumber evidence="1">2.7.11.1</ecNumber>
    </recommendedName>
</protein>
<keyword evidence="6 9" id="KW-0067">ATP-binding</keyword>
<keyword evidence="3" id="KW-0808">Transferase</keyword>
<keyword evidence="2" id="KW-0723">Serine/threonine-protein kinase</keyword>
<comment type="caution">
    <text evidence="12">The sequence shown here is derived from an EMBL/GenBank/DDBJ whole genome shotgun (WGS) entry which is preliminary data.</text>
</comment>
<dbReference type="AlphaFoldDB" id="A0A498P4S7"/>
<sequence>MSVLLLHEYHKLSEASDDSDSSDKSIEQPPSFHEELKKHGYTIKEEVGQGASGIVFLVNNEEKDQFVVKQLNSRDRKELATVKKKIEILKKMIHGYIVSYVDSFEGDTYAESVVGASLYLSPEVYQKKYNSKSDIWSLGWLLHDLCMLDVWVMEIHQSAVILLLVLAASFTAYGQRPPSHIEHHYQNFLNQHLGPHLHEYHKLSEASDDSDSSDKSIEQPPSFHDVTWSGGPRTFQISSGIRSGSCTEAHSSQEIDFCSKGDQCFFIINPEKGTKVVEEKSKKRLPVNPRVFTLISDLSDYEW</sequence>
<feature type="binding site" evidence="9">
    <location>
        <position position="69"/>
    </location>
    <ligand>
        <name>ATP</name>
        <dbReference type="ChEBI" id="CHEBI:30616"/>
    </ligand>
</feature>
<dbReference type="PANTHER" id="PTHR44899:SF4">
    <property type="entry name" value="SERINE_THREONINE-PROTEIN KINASE NEK1"/>
    <property type="match status" value="1"/>
</dbReference>
<comment type="catalytic activity">
    <reaction evidence="7">
        <text>L-threonyl-[protein] + ATP = O-phospho-L-threonyl-[protein] + ADP + H(+)</text>
        <dbReference type="Rhea" id="RHEA:46608"/>
        <dbReference type="Rhea" id="RHEA-COMP:11060"/>
        <dbReference type="Rhea" id="RHEA-COMP:11605"/>
        <dbReference type="ChEBI" id="CHEBI:15378"/>
        <dbReference type="ChEBI" id="CHEBI:30013"/>
        <dbReference type="ChEBI" id="CHEBI:30616"/>
        <dbReference type="ChEBI" id="CHEBI:61977"/>
        <dbReference type="ChEBI" id="CHEBI:456216"/>
        <dbReference type="EC" id="2.7.11.1"/>
    </reaction>
</comment>
<dbReference type="Gene3D" id="1.10.510.10">
    <property type="entry name" value="Transferase(Phosphotransferase) domain 1"/>
    <property type="match status" value="1"/>
</dbReference>
<comment type="catalytic activity">
    <reaction evidence="8">
        <text>L-seryl-[protein] + ATP = O-phospho-L-seryl-[protein] + ADP + H(+)</text>
        <dbReference type="Rhea" id="RHEA:17989"/>
        <dbReference type="Rhea" id="RHEA-COMP:9863"/>
        <dbReference type="Rhea" id="RHEA-COMP:11604"/>
        <dbReference type="ChEBI" id="CHEBI:15378"/>
        <dbReference type="ChEBI" id="CHEBI:29999"/>
        <dbReference type="ChEBI" id="CHEBI:30616"/>
        <dbReference type="ChEBI" id="CHEBI:83421"/>
        <dbReference type="ChEBI" id="CHEBI:456216"/>
        <dbReference type="EC" id="2.7.11.1"/>
    </reaction>
</comment>
<organism evidence="12 13">
    <name type="scientific">Labeo rohita</name>
    <name type="common">Indian major carp</name>
    <name type="synonym">Cyprinus rohita</name>
    <dbReference type="NCBI Taxonomy" id="84645"/>
    <lineage>
        <taxon>Eukaryota</taxon>
        <taxon>Metazoa</taxon>
        <taxon>Chordata</taxon>
        <taxon>Craniata</taxon>
        <taxon>Vertebrata</taxon>
        <taxon>Euteleostomi</taxon>
        <taxon>Actinopterygii</taxon>
        <taxon>Neopterygii</taxon>
        <taxon>Teleostei</taxon>
        <taxon>Ostariophysi</taxon>
        <taxon>Cypriniformes</taxon>
        <taxon>Cyprinidae</taxon>
        <taxon>Labeoninae</taxon>
        <taxon>Labeonini</taxon>
        <taxon>Labeo</taxon>
    </lineage>
</organism>
<accession>A0A498P4S7</accession>
<feature type="region of interest" description="Disordered" evidence="10">
    <location>
        <begin position="204"/>
        <end position="226"/>
    </location>
</feature>
<reference evidence="12 13" key="1">
    <citation type="submission" date="2018-03" db="EMBL/GenBank/DDBJ databases">
        <title>Draft genome sequence of Rohu Carp (Labeo rohita).</title>
        <authorList>
            <person name="Das P."/>
            <person name="Kushwaha B."/>
            <person name="Joshi C.G."/>
            <person name="Kumar D."/>
            <person name="Nagpure N.S."/>
            <person name="Sahoo L."/>
            <person name="Das S.P."/>
            <person name="Bit A."/>
            <person name="Patnaik S."/>
            <person name="Meher P.K."/>
            <person name="Jayasankar P."/>
            <person name="Koringa P.G."/>
            <person name="Patel N.V."/>
            <person name="Hinsu A.T."/>
            <person name="Kumar R."/>
            <person name="Pandey M."/>
            <person name="Agarwal S."/>
            <person name="Srivastava S."/>
            <person name="Singh M."/>
            <person name="Iquebal M.A."/>
            <person name="Jaiswal S."/>
            <person name="Angadi U.B."/>
            <person name="Kumar N."/>
            <person name="Raza M."/>
            <person name="Shah T.M."/>
            <person name="Rai A."/>
            <person name="Jena J.K."/>
        </authorList>
    </citation>
    <scope>NUCLEOTIDE SEQUENCE [LARGE SCALE GENOMIC DNA]</scope>
    <source>
        <strain evidence="12">DASCIFA01</strain>
        <tissue evidence="12">Testis</tissue>
    </source>
</reference>
<dbReference type="EMBL" id="QBIY01002448">
    <property type="protein sequence ID" value="RXN39235.1"/>
    <property type="molecule type" value="Genomic_DNA"/>
</dbReference>
<evidence type="ECO:0000256" key="2">
    <source>
        <dbReference type="ARBA" id="ARBA00022527"/>
    </source>
</evidence>
<evidence type="ECO:0000256" key="8">
    <source>
        <dbReference type="ARBA" id="ARBA00048679"/>
    </source>
</evidence>
<dbReference type="PROSITE" id="PS00107">
    <property type="entry name" value="PROTEIN_KINASE_ATP"/>
    <property type="match status" value="1"/>
</dbReference>
<dbReference type="PROSITE" id="PS50011">
    <property type="entry name" value="PROTEIN_KINASE_DOM"/>
    <property type="match status" value="1"/>
</dbReference>
<feature type="domain" description="Protein kinase" evidence="11">
    <location>
        <begin position="1"/>
        <end position="303"/>
    </location>
</feature>
<dbReference type="Proteomes" id="UP000290572">
    <property type="component" value="Unassembled WGS sequence"/>
</dbReference>
<keyword evidence="13" id="KW-1185">Reference proteome</keyword>
<dbReference type="InterPro" id="IPR000719">
    <property type="entry name" value="Prot_kinase_dom"/>
</dbReference>
<dbReference type="InterPro" id="IPR051131">
    <property type="entry name" value="NEK_Ser/Thr_kinase_NIMA"/>
</dbReference>
<dbReference type="STRING" id="84645.A0A498P4S7"/>
<proteinExistence type="predicted"/>
<keyword evidence="4 9" id="KW-0547">Nucleotide-binding</keyword>
<dbReference type="GO" id="GO:0004674">
    <property type="term" value="F:protein serine/threonine kinase activity"/>
    <property type="evidence" value="ECO:0007669"/>
    <property type="project" value="UniProtKB-KW"/>
</dbReference>
<name>A0A498P4S7_LABRO</name>
<evidence type="ECO:0000256" key="4">
    <source>
        <dbReference type="ARBA" id="ARBA00022741"/>
    </source>
</evidence>
<dbReference type="InterPro" id="IPR017441">
    <property type="entry name" value="Protein_kinase_ATP_BS"/>
</dbReference>
<evidence type="ECO:0000256" key="1">
    <source>
        <dbReference type="ARBA" id="ARBA00012513"/>
    </source>
</evidence>
<evidence type="ECO:0000256" key="7">
    <source>
        <dbReference type="ARBA" id="ARBA00047899"/>
    </source>
</evidence>
<dbReference type="PANTHER" id="PTHR44899">
    <property type="entry name" value="CAMK FAMILY PROTEIN KINASE"/>
    <property type="match status" value="1"/>
</dbReference>
<dbReference type="SMART" id="SM00220">
    <property type="entry name" value="S_TKc"/>
    <property type="match status" value="1"/>
</dbReference>
<evidence type="ECO:0000313" key="13">
    <source>
        <dbReference type="Proteomes" id="UP000290572"/>
    </source>
</evidence>
<dbReference type="EC" id="2.7.11.1" evidence="1"/>
<keyword evidence="5 12" id="KW-0418">Kinase</keyword>
<evidence type="ECO:0000256" key="6">
    <source>
        <dbReference type="ARBA" id="ARBA00022840"/>
    </source>
</evidence>
<evidence type="ECO:0000259" key="11">
    <source>
        <dbReference type="PROSITE" id="PS50011"/>
    </source>
</evidence>
<evidence type="ECO:0000256" key="9">
    <source>
        <dbReference type="PROSITE-ProRule" id="PRU10141"/>
    </source>
</evidence>
<evidence type="ECO:0000256" key="5">
    <source>
        <dbReference type="ARBA" id="ARBA00022777"/>
    </source>
</evidence>
<evidence type="ECO:0000256" key="3">
    <source>
        <dbReference type="ARBA" id="ARBA00022679"/>
    </source>
</evidence>
<dbReference type="InterPro" id="IPR011009">
    <property type="entry name" value="Kinase-like_dom_sf"/>
</dbReference>
<evidence type="ECO:0000313" key="12">
    <source>
        <dbReference type="EMBL" id="RXN39235.1"/>
    </source>
</evidence>
<evidence type="ECO:0000256" key="10">
    <source>
        <dbReference type="SAM" id="MobiDB-lite"/>
    </source>
</evidence>
<dbReference type="SUPFAM" id="SSF56112">
    <property type="entry name" value="Protein kinase-like (PK-like)"/>
    <property type="match status" value="1"/>
</dbReference>